<feature type="transmembrane region" description="Helical" evidence="7">
    <location>
        <begin position="7"/>
        <end position="25"/>
    </location>
</feature>
<dbReference type="Proteomes" id="UP000049979">
    <property type="component" value="Unassembled WGS sequence"/>
</dbReference>
<name>A0A0M6WIT1_9FIRM</name>
<dbReference type="GO" id="GO:0016020">
    <property type="term" value="C:membrane"/>
    <property type="evidence" value="ECO:0007669"/>
    <property type="project" value="UniProtKB-SubCell"/>
</dbReference>
<accession>A0A0M6WIT1</accession>
<feature type="transmembrane region" description="Helical" evidence="7">
    <location>
        <begin position="53"/>
        <end position="80"/>
    </location>
</feature>
<keyword evidence="10" id="KW-1185">Reference proteome</keyword>
<keyword evidence="6 7" id="KW-0472">Membrane</keyword>
<evidence type="ECO:0000256" key="2">
    <source>
        <dbReference type="ARBA" id="ARBA00009045"/>
    </source>
</evidence>
<evidence type="ECO:0000256" key="4">
    <source>
        <dbReference type="ARBA" id="ARBA00022801"/>
    </source>
</evidence>
<evidence type="ECO:0000259" key="8">
    <source>
        <dbReference type="Pfam" id="PF01694"/>
    </source>
</evidence>
<evidence type="ECO:0000256" key="1">
    <source>
        <dbReference type="ARBA" id="ARBA00004141"/>
    </source>
</evidence>
<gene>
    <name evidence="9" type="ORF">M72_26921</name>
</gene>
<protein>
    <recommendedName>
        <fullName evidence="8">Peptidase S54 rhomboid domain-containing protein</fullName>
    </recommendedName>
</protein>
<evidence type="ECO:0000256" key="3">
    <source>
        <dbReference type="ARBA" id="ARBA00022692"/>
    </source>
</evidence>
<evidence type="ECO:0000256" key="6">
    <source>
        <dbReference type="ARBA" id="ARBA00023136"/>
    </source>
</evidence>
<dbReference type="InterPro" id="IPR035952">
    <property type="entry name" value="Rhomboid-like_sf"/>
</dbReference>
<evidence type="ECO:0000313" key="10">
    <source>
        <dbReference type="Proteomes" id="UP000049979"/>
    </source>
</evidence>
<dbReference type="OrthoDB" id="9813074at2"/>
<dbReference type="Pfam" id="PF01694">
    <property type="entry name" value="Rhomboid"/>
    <property type="match status" value="1"/>
</dbReference>
<keyword evidence="5 7" id="KW-1133">Transmembrane helix</keyword>
<sequence length="207" mass="22932">MPQKKKLPFVTVGFVAVNVLVYVILEILGNTENSEFMVRMGAVWPPYVKQGEYWRLFTATFMHFGFEHILNNMLVLICAGPILEKAMGHIKYLCLYLIAGVGGSTLSYVQMIARGKYDVSAGASGAIFGIIGALLWIVIIHKGRYESLTGKGLLFMIVISLYYGITSVDVDNWAHIGGLAMGFVLAIILYWKPRKAVDLSGENPYTN</sequence>
<dbReference type="Gene3D" id="1.20.1540.10">
    <property type="entry name" value="Rhomboid-like"/>
    <property type="match status" value="1"/>
</dbReference>
<dbReference type="PANTHER" id="PTHR43731:SF14">
    <property type="entry name" value="PRESENILIN-ASSOCIATED RHOMBOID-LIKE PROTEIN, MITOCHONDRIAL"/>
    <property type="match status" value="1"/>
</dbReference>
<proteinExistence type="inferred from homology"/>
<comment type="similarity">
    <text evidence="2">Belongs to the peptidase S54 family.</text>
</comment>
<comment type="subcellular location">
    <subcellularLocation>
        <location evidence="1">Membrane</location>
        <topology evidence="1">Multi-pass membrane protein</topology>
    </subcellularLocation>
</comment>
<dbReference type="InterPro" id="IPR022764">
    <property type="entry name" value="Peptidase_S54_rhomboid_dom"/>
</dbReference>
<organism evidence="9 10">
    <name type="scientific">Roseburia faecis</name>
    <dbReference type="NCBI Taxonomy" id="301302"/>
    <lineage>
        <taxon>Bacteria</taxon>
        <taxon>Bacillati</taxon>
        <taxon>Bacillota</taxon>
        <taxon>Clostridia</taxon>
        <taxon>Lachnospirales</taxon>
        <taxon>Lachnospiraceae</taxon>
        <taxon>Roseburia</taxon>
    </lineage>
</organism>
<feature type="transmembrane region" description="Helical" evidence="7">
    <location>
        <begin position="92"/>
        <end position="113"/>
    </location>
</feature>
<evidence type="ECO:0000256" key="7">
    <source>
        <dbReference type="SAM" id="Phobius"/>
    </source>
</evidence>
<dbReference type="STRING" id="301302.ERS852420_01973"/>
<dbReference type="RefSeq" id="WP_055067580.1">
    <property type="nucleotide sequence ID" value="NZ_CP173697.1"/>
</dbReference>
<evidence type="ECO:0000256" key="5">
    <source>
        <dbReference type="ARBA" id="ARBA00022989"/>
    </source>
</evidence>
<dbReference type="EMBL" id="CVRR01000013">
    <property type="protein sequence ID" value="CRL36701.1"/>
    <property type="molecule type" value="Genomic_DNA"/>
</dbReference>
<dbReference type="SUPFAM" id="SSF144091">
    <property type="entry name" value="Rhomboid-like"/>
    <property type="match status" value="1"/>
</dbReference>
<evidence type="ECO:0000313" key="9">
    <source>
        <dbReference type="EMBL" id="CRL36701.1"/>
    </source>
</evidence>
<reference evidence="10" key="1">
    <citation type="submission" date="2015-05" db="EMBL/GenBank/DDBJ databases">
        <authorList>
            <consortium name="Pathogen Informatics"/>
        </authorList>
    </citation>
    <scope>NUCLEOTIDE SEQUENCE [LARGE SCALE GENOMIC DNA]</scope>
    <source>
        <strain evidence="10">M72</strain>
    </source>
</reference>
<feature type="transmembrane region" description="Helical" evidence="7">
    <location>
        <begin position="148"/>
        <end position="166"/>
    </location>
</feature>
<feature type="transmembrane region" description="Helical" evidence="7">
    <location>
        <begin position="119"/>
        <end position="141"/>
    </location>
</feature>
<feature type="domain" description="Peptidase S54 rhomboid" evidence="8">
    <location>
        <begin position="51"/>
        <end position="191"/>
    </location>
</feature>
<dbReference type="PANTHER" id="PTHR43731">
    <property type="entry name" value="RHOMBOID PROTEASE"/>
    <property type="match status" value="1"/>
</dbReference>
<dbReference type="AlphaFoldDB" id="A0A0M6WIT1"/>
<feature type="transmembrane region" description="Helical" evidence="7">
    <location>
        <begin position="172"/>
        <end position="191"/>
    </location>
</feature>
<dbReference type="InterPro" id="IPR050925">
    <property type="entry name" value="Rhomboid_protease_S54"/>
</dbReference>
<dbReference type="GO" id="GO:0004252">
    <property type="term" value="F:serine-type endopeptidase activity"/>
    <property type="evidence" value="ECO:0007669"/>
    <property type="project" value="InterPro"/>
</dbReference>
<keyword evidence="3 7" id="KW-0812">Transmembrane</keyword>
<keyword evidence="4" id="KW-0378">Hydrolase</keyword>